<comment type="caution">
    <text evidence="1">The sequence shown here is derived from an EMBL/GenBank/DDBJ whole genome shotgun (WGS) entry which is preliminary data.</text>
</comment>
<sequence length="112" mass="12626">MIGWFRHYYPDDDIWLHYEVDDEGWVCRQVDLRGVDMRPTTAASLAEVMHARDTGGAEAVIAYERRFGVLAEACDPDGWHGQDDVEVISAEEFEQIWAVARDALENAGQPGS</sequence>
<reference evidence="1 2" key="1">
    <citation type="submission" date="2020-03" db="EMBL/GenBank/DDBJ databases">
        <title>Isolation and identification of active actinomycetes.</title>
        <authorList>
            <person name="Sun X."/>
        </authorList>
    </citation>
    <scope>NUCLEOTIDE SEQUENCE [LARGE SCALE GENOMIC DNA]</scope>
    <source>
        <strain evidence="1 2">NEAU-D13</strain>
    </source>
</reference>
<name>A0A7C9VVA7_9PSEU</name>
<dbReference type="AlphaFoldDB" id="A0A7C9VVA7"/>
<dbReference type="Proteomes" id="UP000481360">
    <property type="component" value="Unassembled WGS sequence"/>
</dbReference>
<protein>
    <submittedName>
        <fullName evidence="1">Uncharacterized protein</fullName>
    </submittedName>
</protein>
<dbReference type="RefSeq" id="WP_166045974.1">
    <property type="nucleotide sequence ID" value="NZ_JAAMPJ010000003.1"/>
</dbReference>
<accession>A0A7C9VVA7</accession>
<gene>
    <name evidence="1" type="ORF">G7043_13595</name>
</gene>
<evidence type="ECO:0000313" key="1">
    <source>
        <dbReference type="EMBL" id="NGY59958.1"/>
    </source>
</evidence>
<proteinExistence type="predicted"/>
<dbReference type="EMBL" id="JAAMPJ010000003">
    <property type="protein sequence ID" value="NGY59958.1"/>
    <property type="molecule type" value="Genomic_DNA"/>
</dbReference>
<organism evidence="1 2">
    <name type="scientific">Lentzea alba</name>
    <dbReference type="NCBI Taxonomy" id="2714351"/>
    <lineage>
        <taxon>Bacteria</taxon>
        <taxon>Bacillati</taxon>
        <taxon>Actinomycetota</taxon>
        <taxon>Actinomycetes</taxon>
        <taxon>Pseudonocardiales</taxon>
        <taxon>Pseudonocardiaceae</taxon>
        <taxon>Lentzea</taxon>
    </lineage>
</organism>
<keyword evidence="2" id="KW-1185">Reference proteome</keyword>
<evidence type="ECO:0000313" key="2">
    <source>
        <dbReference type="Proteomes" id="UP000481360"/>
    </source>
</evidence>